<accession>A0A0G0P0A7</accession>
<feature type="domain" description="Helicase C-terminal" evidence="2">
    <location>
        <begin position="382"/>
        <end position="561"/>
    </location>
</feature>
<dbReference type="Proteomes" id="UP000034774">
    <property type="component" value="Unassembled WGS sequence"/>
</dbReference>
<evidence type="ECO:0000313" key="3">
    <source>
        <dbReference type="EMBL" id="KKQ91539.1"/>
    </source>
</evidence>
<dbReference type="Gene3D" id="3.40.50.300">
    <property type="entry name" value="P-loop containing nucleotide triphosphate hydrolases"/>
    <property type="match status" value="2"/>
</dbReference>
<dbReference type="InterPro" id="IPR029464">
    <property type="entry name" value="HSDR_N"/>
</dbReference>
<name>A0A0G0P0A7_9BACT</name>
<dbReference type="EMBL" id="LBVU01000006">
    <property type="protein sequence ID" value="KKQ91539.1"/>
    <property type="molecule type" value="Genomic_DNA"/>
</dbReference>
<dbReference type="STRING" id="1618572.UT17_C0006G0014"/>
<comment type="caution">
    <text evidence="3">The sequence shown here is derived from an EMBL/GenBank/DDBJ whole genome shotgun (WGS) entry which is preliminary data.</text>
</comment>
<sequence>MTRTVEADSRIVIDRLLREAGWDIEDKTQVSTEEPAADGRADYLLLDSRSRPLAIIEAKKFSTNPNLAQEQAKEYAKSISAPFIFLSNGETIFFWDYKNAGARQIDSFYNREDLEKKDILSNQIKPLEEIPIPVKFYHFNKEIIVRPYQKEAIQAIDKTISKGKRRMLVEMATGTGKTLTIAIILKRLFEAGVAQKVLFLVDRKNLAEQTKEVFTEYLKDYPTKVWYGGKPKELGRIVIGTLPTISSQLERFSPGHFDVVITDECHRSIYNLYRNVLNHFDALHIGLTATPNLGHYEYVNEKEKKLVRNTYEFYDCWNHASISGEPTFAYDIVDGIKDGFLAKYSIYLAKTRITVQGVNYEGIDYKPSDLERKITIRSRNRLMVEEFRLHETQLGGSHPRKTLVFAVTKNHAAQLKEHFDAVFPEYKGEYAKIITSDTQNSDQILADFKKQPFPICLISVGMLDTGVDAPCVENIVMMRPTISAILYQQTRGRGSRLDPKINKDSFLIYDFVDNAARFNDPMLADAVPGEKMLPADFTQQVEEERKRKPFDFIIVPESEMSDEITSREIINIGPEGMAVDKKTYTEKFAQTIKTMETEPIVQKILEDKVLNNEEIQKLMEKLNAPEYYFNQENLQEAYKEPSGSVIDFIKAVFGKYKFPTRKERVEDAYSSWLRQKNFSAEQTKLLVQLKDRFVAGDTEITAEDFTKQPFSSQGGISYALSIFGEDKLKETLEEMNHSVLI</sequence>
<dbReference type="PROSITE" id="PS51194">
    <property type="entry name" value="HELICASE_CTER"/>
    <property type="match status" value="1"/>
</dbReference>
<organism evidence="3 4">
    <name type="scientific">Candidatus Woesebacteria bacterium GW2011_GWB1_39_10</name>
    <dbReference type="NCBI Taxonomy" id="1618572"/>
    <lineage>
        <taxon>Bacteria</taxon>
        <taxon>Candidatus Woeseibacteriota</taxon>
    </lineage>
</organism>
<dbReference type="CDD" id="cd18032">
    <property type="entry name" value="DEXHc_RE_I_III_res"/>
    <property type="match status" value="1"/>
</dbReference>
<dbReference type="Pfam" id="PF04851">
    <property type="entry name" value="ResIII"/>
    <property type="match status" value="1"/>
</dbReference>
<dbReference type="InterPro" id="IPR013670">
    <property type="entry name" value="EcoEI_R_C_dom"/>
</dbReference>
<dbReference type="InterPro" id="IPR027417">
    <property type="entry name" value="P-loop_NTPase"/>
</dbReference>
<dbReference type="Gene3D" id="3.90.1570.30">
    <property type="match status" value="1"/>
</dbReference>
<dbReference type="InterPro" id="IPR001650">
    <property type="entry name" value="Helicase_C-like"/>
</dbReference>
<evidence type="ECO:0000313" key="4">
    <source>
        <dbReference type="Proteomes" id="UP000034774"/>
    </source>
</evidence>
<dbReference type="GO" id="GO:0016787">
    <property type="term" value="F:hydrolase activity"/>
    <property type="evidence" value="ECO:0007669"/>
    <property type="project" value="InterPro"/>
</dbReference>
<dbReference type="CDD" id="cd18799">
    <property type="entry name" value="SF2_C_EcoAI-like"/>
    <property type="match status" value="1"/>
</dbReference>
<dbReference type="GO" id="GO:0006304">
    <property type="term" value="P:DNA modification"/>
    <property type="evidence" value="ECO:0007669"/>
    <property type="project" value="InterPro"/>
</dbReference>
<evidence type="ECO:0000259" key="2">
    <source>
        <dbReference type="PROSITE" id="PS51194"/>
    </source>
</evidence>
<dbReference type="SUPFAM" id="SSF52540">
    <property type="entry name" value="P-loop containing nucleoside triphosphate hydrolases"/>
    <property type="match status" value="2"/>
</dbReference>
<dbReference type="PATRIC" id="fig|1618572.3.peg.1091"/>
<proteinExistence type="predicted"/>
<dbReference type="AlphaFoldDB" id="A0A0G0P0A7"/>
<dbReference type="GO" id="GO:0005829">
    <property type="term" value="C:cytosol"/>
    <property type="evidence" value="ECO:0007669"/>
    <property type="project" value="TreeGrafter"/>
</dbReference>
<dbReference type="InterPro" id="IPR014001">
    <property type="entry name" value="Helicase_ATP-bd"/>
</dbReference>
<protein>
    <submittedName>
        <fullName evidence="3">Uncharacterized protein</fullName>
    </submittedName>
</protein>
<reference evidence="3 4" key="1">
    <citation type="journal article" date="2015" name="Nature">
        <title>rRNA introns, odd ribosomes, and small enigmatic genomes across a large radiation of phyla.</title>
        <authorList>
            <person name="Brown C.T."/>
            <person name="Hug L.A."/>
            <person name="Thomas B.C."/>
            <person name="Sharon I."/>
            <person name="Castelle C.J."/>
            <person name="Singh A."/>
            <person name="Wilkins M.J."/>
            <person name="Williams K.H."/>
            <person name="Banfield J.F."/>
        </authorList>
    </citation>
    <scope>NUCLEOTIDE SEQUENCE [LARGE SCALE GENOMIC DNA]</scope>
</reference>
<dbReference type="SMART" id="SM00490">
    <property type="entry name" value="HELICc"/>
    <property type="match status" value="1"/>
</dbReference>
<dbReference type="PROSITE" id="PS51192">
    <property type="entry name" value="HELICASE_ATP_BIND_1"/>
    <property type="match status" value="1"/>
</dbReference>
<feature type="domain" description="Helicase ATP-binding" evidence="1">
    <location>
        <begin position="158"/>
        <end position="309"/>
    </location>
</feature>
<dbReference type="Pfam" id="PF00271">
    <property type="entry name" value="Helicase_C"/>
    <property type="match status" value="1"/>
</dbReference>
<dbReference type="SMART" id="SM00487">
    <property type="entry name" value="DEXDc"/>
    <property type="match status" value="1"/>
</dbReference>
<dbReference type="PANTHER" id="PTHR47396:SF1">
    <property type="entry name" value="ATP-DEPENDENT HELICASE IRC3-RELATED"/>
    <property type="match status" value="1"/>
</dbReference>
<dbReference type="Pfam" id="PF13588">
    <property type="entry name" value="HSDR_N_2"/>
    <property type="match status" value="1"/>
</dbReference>
<dbReference type="InterPro" id="IPR050742">
    <property type="entry name" value="Helicase_Restrict-Modif_Enz"/>
</dbReference>
<dbReference type="Pfam" id="PF08463">
    <property type="entry name" value="EcoEI_R_C"/>
    <property type="match status" value="1"/>
</dbReference>
<dbReference type="PANTHER" id="PTHR47396">
    <property type="entry name" value="TYPE I RESTRICTION ENZYME ECOKI R PROTEIN"/>
    <property type="match status" value="1"/>
</dbReference>
<dbReference type="GO" id="GO:0005524">
    <property type="term" value="F:ATP binding"/>
    <property type="evidence" value="ECO:0007669"/>
    <property type="project" value="InterPro"/>
</dbReference>
<dbReference type="GO" id="GO:0003677">
    <property type="term" value="F:DNA binding"/>
    <property type="evidence" value="ECO:0007669"/>
    <property type="project" value="InterPro"/>
</dbReference>
<dbReference type="InterPro" id="IPR006935">
    <property type="entry name" value="Helicase/UvrB_N"/>
</dbReference>
<gene>
    <name evidence="3" type="ORF">UT17_C0006G0014</name>
</gene>
<evidence type="ECO:0000259" key="1">
    <source>
        <dbReference type="PROSITE" id="PS51192"/>
    </source>
</evidence>